<dbReference type="InterPro" id="IPR010368">
    <property type="entry name" value="Com_YlbF"/>
</dbReference>
<dbReference type="Gene3D" id="1.20.1500.10">
    <property type="entry name" value="YheA/YmcA-like"/>
    <property type="match status" value="1"/>
</dbReference>
<name>A0A916QDY2_9BACL</name>
<dbReference type="Proteomes" id="UP000654993">
    <property type="component" value="Unassembled WGS sequence"/>
</dbReference>
<dbReference type="SUPFAM" id="SSF158622">
    <property type="entry name" value="YheA/YmcA-like"/>
    <property type="match status" value="1"/>
</dbReference>
<dbReference type="Pfam" id="PF06133">
    <property type="entry name" value="Com_YlbF"/>
    <property type="match status" value="1"/>
</dbReference>
<accession>A0A916QDY2</accession>
<feature type="coiled-coil region" evidence="1">
    <location>
        <begin position="74"/>
        <end position="101"/>
    </location>
</feature>
<dbReference type="InterPro" id="IPR023378">
    <property type="entry name" value="YheA/YmcA-like_dom_sf"/>
</dbReference>
<gene>
    <name evidence="2" type="ORF">PRECH8_11100</name>
</gene>
<keyword evidence="1" id="KW-0175">Coiled coil</keyword>
<organism evidence="2 3">
    <name type="scientific">Insulibacter thermoxylanivorax</name>
    <dbReference type="NCBI Taxonomy" id="2749268"/>
    <lineage>
        <taxon>Bacteria</taxon>
        <taxon>Bacillati</taxon>
        <taxon>Bacillota</taxon>
        <taxon>Bacilli</taxon>
        <taxon>Bacillales</taxon>
        <taxon>Paenibacillaceae</taxon>
        <taxon>Insulibacter</taxon>
    </lineage>
</organism>
<evidence type="ECO:0000256" key="1">
    <source>
        <dbReference type="SAM" id="Coils"/>
    </source>
</evidence>
<dbReference type="EMBL" id="BMAQ01000006">
    <property type="protein sequence ID" value="GFR37814.1"/>
    <property type="molecule type" value="Genomic_DNA"/>
</dbReference>
<evidence type="ECO:0000313" key="3">
    <source>
        <dbReference type="Proteomes" id="UP000654993"/>
    </source>
</evidence>
<reference evidence="2" key="2">
    <citation type="journal article" date="2021" name="Data Brief">
        <title>Draft genome sequence data of the facultative, thermophilic, xylanolytic bacterium Paenibacillus sp. strain DA-C8.</title>
        <authorList>
            <person name="Chhe C."/>
            <person name="Uke A."/>
            <person name="Baramee S."/>
            <person name="Ungkulpasvich U."/>
            <person name="Tachaapaikoon C."/>
            <person name="Pason P."/>
            <person name="Waeonukul R."/>
            <person name="Ratanakhanokchai K."/>
            <person name="Kosugi A."/>
        </authorList>
    </citation>
    <scope>NUCLEOTIDE SEQUENCE</scope>
    <source>
        <strain evidence="2">DA-C8</strain>
    </source>
</reference>
<keyword evidence="3" id="KW-1185">Reference proteome</keyword>
<reference evidence="2" key="1">
    <citation type="submission" date="2020-08" db="EMBL/GenBank/DDBJ databases">
        <authorList>
            <person name="Uke A."/>
            <person name="Chhe C."/>
            <person name="Baramee S."/>
            <person name="Kosugi A."/>
        </authorList>
    </citation>
    <scope>NUCLEOTIDE SEQUENCE</scope>
    <source>
        <strain evidence="2">DA-C8</strain>
    </source>
</reference>
<dbReference type="RefSeq" id="WP_200966074.1">
    <property type="nucleotide sequence ID" value="NZ_BMAQ01000006.1"/>
</dbReference>
<comment type="caution">
    <text evidence="2">The sequence shown here is derived from an EMBL/GenBank/DDBJ whole genome shotgun (WGS) entry which is preliminary data.</text>
</comment>
<proteinExistence type="predicted"/>
<protein>
    <submittedName>
        <fullName evidence="2">Regulator</fullName>
    </submittedName>
</protein>
<dbReference type="PANTHER" id="PTHR38448:SF2">
    <property type="entry name" value="REGULATORY PROTEIN YLBF"/>
    <property type="match status" value="1"/>
</dbReference>
<dbReference type="PANTHER" id="PTHR38448">
    <property type="entry name" value="REGULATORY PROTEIN YLBF-RELATED"/>
    <property type="match status" value="1"/>
</dbReference>
<dbReference type="InterPro" id="IPR052767">
    <property type="entry name" value="Bact_com_dev_regulator"/>
</dbReference>
<evidence type="ECO:0000313" key="2">
    <source>
        <dbReference type="EMBL" id="GFR37814.1"/>
    </source>
</evidence>
<dbReference type="AlphaFoldDB" id="A0A916QDY2"/>
<sequence>MQTAEIQSLDTAQVLLMAYELGDMVTNSQEVAEYLKWQKIVQSSPEIQEKIRDFTRKKEMFAECERFGHFHPEYHRALEEAKEAEKELEKFEAVRRYKEAEKNLDELLYDLSKTIAHAVSESIKVPSNNPLPVSGCGSGGACRCG</sequence>